<dbReference type="PANTHER" id="PTHR48105">
    <property type="entry name" value="THIOREDOXIN REDUCTASE 1-RELATED-RELATED"/>
    <property type="match status" value="1"/>
</dbReference>
<name>W1XTA0_9ZZZZ</name>
<proteinExistence type="predicted"/>
<dbReference type="GO" id="GO:0016491">
    <property type="term" value="F:oxidoreductase activity"/>
    <property type="evidence" value="ECO:0007669"/>
    <property type="project" value="UniProtKB-KW"/>
</dbReference>
<keyword evidence="1" id="KW-0285">Flavoprotein</keyword>
<evidence type="ECO:0000313" key="4">
    <source>
        <dbReference type="EMBL" id="ETJ33603.1"/>
    </source>
</evidence>
<dbReference type="EMBL" id="AZMM01011947">
    <property type="protein sequence ID" value="ETJ33603.1"/>
    <property type="molecule type" value="Genomic_DNA"/>
</dbReference>
<feature type="domain" description="FAD/NAD(P)-binding" evidence="3">
    <location>
        <begin position="30"/>
        <end position="94"/>
    </location>
</feature>
<sequence>SFFTSVNSLQSCPLSANNYGDLMGTTKHSKLLILGSGPAGYTAAVYAARANLQPVLITGMEKGGQLTTTTEVENWPGDPNDLTGPLLMERMHEHATKFET</sequence>
<dbReference type="InterPro" id="IPR023753">
    <property type="entry name" value="FAD/NAD-binding_dom"/>
</dbReference>
<dbReference type="PRINTS" id="PR00469">
    <property type="entry name" value="PNDRDTASEII"/>
</dbReference>
<reference evidence="4" key="1">
    <citation type="submission" date="2013-12" db="EMBL/GenBank/DDBJ databases">
        <title>A Varibaculum cambriense genome reconstructed from a premature infant gut community with otherwise low bacterial novelty that shifts toward anaerobic metabolism during the third week of life.</title>
        <authorList>
            <person name="Brown C.T."/>
            <person name="Sharon I."/>
            <person name="Thomas B.C."/>
            <person name="Castelle C.J."/>
            <person name="Morowitz M.J."/>
            <person name="Banfield J.F."/>
        </authorList>
    </citation>
    <scope>NUCLEOTIDE SEQUENCE</scope>
</reference>
<evidence type="ECO:0000256" key="2">
    <source>
        <dbReference type="ARBA" id="ARBA00023002"/>
    </source>
</evidence>
<feature type="non-terminal residue" evidence="4">
    <location>
        <position position="100"/>
    </location>
</feature>
<dbReference type="Pfam" id="PF07992">
    <property type="entry name" value="Pyr_redox_2"/>
    <property type="match status" value="1"/>
</dbReference>
<gene>
    <name evidence="4" type="ORF">Q604_UNBC11947G0001</name>
</gene>
<organism evidence="4">
    <name type="scientific">human gut metagenome</name>
    <dbReference type="NCBI Taxonomy" id="408170"/>
    <lineage>
        <taxon>unclassified sequences</taxon>
        <taxon>metagenomes</taxon>
        <taxon>organismal metagenomes</taxon>
    </lineage>
</organism>
<dbReference type="SUPFAM" id="SSF51905">
    <property type="entry name" value="FAD/NAD(P)-binding domain"/>
    <property type="match status" value="1"/>
</dbReference>
<keyword evidence="2" id="KW-0560">Oxidoreductase</keyword>
<accession>W1XTA0</accession>
<dbReference type="AlphaFoldDB" id="W1XTA0"/>
<evidence type="ECO:0000259" key="3">
    <source>
        <dbReference type="Pfam" id="PF07992"/>
    </source>
</evidence>
<evidence type="ECO:0000256" key="1">
    <source>
        <dbReference type="ARBA" id="ARBA00022630"/>
    </source>
</evidence>
<dbReference type="InterPro" id="IPR050097">
    <property type="entry name" value="Ferredoxin-NADP_redctase_2"/>
</dbReference>
<dbReference type="Gene3D" id="3.50.50.60">
    <property type="entry name" value="FAD/NAD(P)-binding domain"/>
    <property type="match status" value="1"/>
</dbReference>
<feature type="non-terminal residue" evidence="4">
    <location>
        <position position="1"/>
    </location>
</feature>
<protein>
    <submittedName>
        <fullName evidence="4">Thioredoxin reductase</fullName>
    </submittedName>
</protein>
<dbReference type="InterPro" id="IPR036188">
    <property type="entry name" value="FAD/NAD-bd_sf"/>
</dbReference>
<comment type="caution">
    <text evidence="4">The sequence shown here is derived from an EMBL/GenBank/DDBJ whole genome shotgun (WGS) entry which is preliminary data.</text>
</comment>